<proteinExistence type="predicted"/>
<evidence type="ECO:0000313" key="2">
    <source>
        <dbReference type="Proteomes" id="UP000297951"/>
    </source>
</evidence>
<organism evidence="1 2">
    <name type="scientific">Rothia nasimurium</name>
    <dbReference type="NCBI Taxonomy" id="85336"/>
    <lineage>
        <taxon>Bacteria</taxon>
        <taxon>Bacillati</taxon>
        <taxon>Actinomycetota</taxon>
        <taxon>Actinomycetes</taxon>
        <taxon>Micrococcales</taxon>
        <taxon>Micrococcaceae</taxon>
        <taxon>Rothia</taxon>
    </lineage>
</organism>
<accession>A0A4Y9F644</accession>
<dbReference type="AlphaFoldDB" id="A0A4Y9F644"/>
<dbReference type="OrthoDB" id="9846591at2"/>
<gene>
    <name evidence="1" type="ORF">E4U03_02845</name>
</gene>
<evidence type="ECO:0000313" key="1">
    <source>
        <dbReference type="EMBL" id="TFU23486.1"/>
    </source>
</evidence>
<reference evidence="1 2" key="1">
    <citation type="submission" date="2019-03" db="EMBL/GenBank/DDBJ databases">
        <title>Diversity of the mouse oral microbiome.</title>
        <authorList>
            <person name="Joseph S."/>
            <person name="Aduse-Opoku J."/>
            <person name="Curtis M."/>
            <person name="Wade W."/>
            <person name="Hashim A."/>
        </authorList>
    </citation>
    <scope>NUCLEOTIDE SEQUENCE [LARGE SCALE GENOMIC DNA]</scope>
    <source>
        <strain evidence="2">irhom_31</strain>
    </source>
</reference>
<name>A0A4Y9F644_9MICC</name>
<sequence>MVYQPTPTGSYRFIFANGGAAYSSNGTRGAGANVPMIRLNDDFKGADTTYSKLYNYLRFADAPMVTKNTMHTWGYGNHYTTADGRDGWSWDIEVMSNIANGRAGASVVSFMTRMPAATYGDAATTSASVIKTQYRVTVTSPWGVVSYLSAGI</sequence>
<dbReference type="EMBL" id="SPQC01000007">
    <property type="protein sequence ID" value="TFU23486.1"/>
    <property type="molecule type" value="Genomic_DNA"/>
</dbReference>
<comment type="caution">
    <text evidence="1">The sequence shown here is derived from an EMBL/GenBank/DDBJ whole genome shotgun (WGS) entry which is preliminary data.</text>
</comment>
<protein>
    <submittedName>
        <fullName evidence="1">Uncharacterized protein</fullName>
    </submittedName>
</protein>
<dbReference type="Proteomes" id="UP000297951">
    <property type="component" value="Unassembled WGS sequence"/>
</dbReference>